<keyword evidence="2" id="KW-1185">Reference proteome</keyword>
<dbReference type="Proteomes" id="UP000269721">
    <property type="component" value="Unassembled WGS sequence"/>
</dbReference>
<dbReference type="AlphaFoldDB" id="A0A4P9VW06"/>
<organism evidence="1 2">
    <name type="scientific">Blyttiomyces helicus</name>
    <dbReference type="NCBI Taxonomy" id="388810"/>
    <lineage>
        <taxon>Eukaryota</taxon>
        <taxon>Fungi</taxon>
        <taxon>Fungi incertae sedis</taxon>
        <taxon>Chytridiomycota</taxon>
        <taxon>Chytridiomycota incertae sedis</taxon>
        <taxon>Chytridiomycetes</taxon>
        <taxon>Chytridiomycetes incertae sedis</taxon>
        <taxon>Blyttiomyces</taxon>
    </lineage>
</organism>
<evidence type="ECO:0000313" key="1">
    <source>
        <dbReference type="EMBL" id="RKO83322.1"/>
    </source>
</evidence>
<evidence type="ECO:0000313" key="2">
    <source>
        <dbReference type="Proteomes" id="UP000269721"/>
    </source>
</evidence>
<name>A0A4P9VW06_9FUNG</name>
<dbReference type="EMBL" id="ML001376">
    <property type="protein sequence ID" value="RKO83322.1"/>
    <property type="molecule type" value="Genomic_DNA"/>
</dbReference>
<accession>A0A4P9VW06</accession>
<protein>
    <submittedName>
        <fullName evidence="1">Uncharacterized protein</fullName>
    </submittedName>
</protein>
<gene>
    <name evidence="1" type="ORF">BDK51DRAFT_50049</name>
</gene>
<sequence length="123" mass="14671">MSKSSFYQHFPWHILDSEGEHLVMSRGPIEKIMILLLWFDLLIRTEGDSNPEQGILYLPAGNPKAFLYNNYLDHYNQVNTVPATQFYHMWDTHYWRVEIKRLSNFSMCNMCREIKSCITDKHL</sequence>
<reference evidence="2" key="1">
    <citation type="journal article" date="2018" name="Nat. Microbiol.">
        <title>Leveraging single-cell genomics to expand the fungal tree of life.</title>
        <authorList>
            <person name="Ahrendt S.R."/>
            <person name="Quandt C.A."/>
            <person name="Ciobanu D."/>
            <person name="Clum A."/>
            <person name="Salamov A."/>
            <person name="Andreopoulos B."/>
            <person name="Cheng J.F."/>
            <person name="Woyke T."/>
            <person name="Pelin A."/>
            <person name="Henrissat B."/>
            <person name="Reynolds N.K."/>
            <person name="Benny G.L."/>
            <person name="Smith M.E."/>
            <person name="James T.Y."/>
            <person name="Grigoriev I.V."/>
        </authorList>
    </citation>
    <scope>NUCLEOTIDE SEQUENCE [LARGE SCALE GENOMIC DNA]</scope>
</reference>
<proteinExistence type="predicted"/>